<dbReference type="Proteomes" id="UP001630127">
    <property type="component" value="Unassembled WGS sequence"/>
</dbReference>
<protein>
    <submittedName>
        <fullName evidence="1">Uncharacterized protein</fullName>
    </submittedName>
</protein>
<reference evidence="1 2" key="1">
    <citation type="submission" date="2024-11" db="EMBL/GenBank/DDBJ databases">
        <title>A near-complete genome assembly of Cinchona calisaya.</title>
        <authorList>
            <person name="Lian D.C."/>
            <person name="Zhao X.W."/>
            <person name="Wei L."/>
        </authorList>
    </citation>
    <scope>NUCLEOTIDE SEQUENCE [LARGE SCALE GENOMIC DNA]</scope>
    <source>
        <tissue evidence="1">Nenye</tissue>
    </source>
</reference>
<dbReference type="EMBL" id="JBJUIK010000013">
    <property type="protein sequence ID" value="KAL3507126.1"/>
    <property type="molecule type" value="Genomic_DNA"/>
</dbReference>
<organism evidence="1 2">
    <name type="scientific">Cinchona calisaya</name>
    <dbReference type="NCBI Taxonomy" id="153742"/>
    <lineage>
        <taxon>Eukaryota</taxon>
        <taxon>Viridiplantae</taxon>
        <taxon>Streptophyta</taxon>
        <taxon>Embryophyta</taxon>
        <taxon>Tracheophyta</taxon>
        <taxon>Spermatophyta</taxon>
        <taxon>Magnoliopsida</taxon>
        <taxon>eudicotyledons</taxon>
        <taxon>Gunneridae</taxon>
        <taxon>Pentapetalae</taxon>
        <taxon>asterids</taxon>
        <taxon>lamiids</taxon>
        <taxon>Gentianales</taxon>
        <taxon>Rubiaceae</taxon>
        <taxon>Cinchonoideae</taxon>
        <taxon>Cinchoneae</taxon>
        <taxon>Cinchona</taxon>
    </lineage>
</organism>
<keyword evidence="2" id="KW-1185">Reference proteome</keyword>
<gene>
    <name evidence="1" type="ORF">ACH5RR_032508</name>
</gene>
<accession>A0ABD2YIB4</accession>
<evidence type="ECO:0000313" key="1">
    <source>
        <dbReference type="EMBL" id="KAL3507126.1"/>
    </source>
</evidence>
<comment type="caution">
    <text evidence="1">The sequence shown here is derived from an EMBL/GenBank/DDBJ whole genome shotgun (WGS) entry which is preliminary data.</text>
</comment>
<dbReference type="AlphaFoldDB" id="A0ABD2YIB4"/>
<sequence>MIKEVAISTYGEGDEIVERVGRTDEEGNNVERHRTIMSKKLGYSRILDCKENVCDLKQPKISFPCEASDTYGNIFEIPMEPVAVTEFTRNKENLGNVNRTIYPSITASSSGATSSLKSNSSGAILSVLSSPPSLLRFDDMDSYDASKFLAYLPLPPSPHLPPKPLVTDLNILSFATPTTL</sequence>
<name>A0ABD2YIB4_9GENT</name>
<evidence type="ECO:0000313" key="2">
    <source>
        <dbReference type="Proteomes" id="UP001630127"/>
    </source>
</evidence>
<proteinExistence type="predicted"/>